<organism evidence="5 6">
    <name type="scientific">Macrostomum lignano</name>
    <dbReference type="NCBI Taxonomy" id="282301"/>
    <lineage>
        <taxon>Eukaryota</taxon>
        <taxon>Metazoa</taxon>
        <taxon>Spiralia</taxon>
        <taxon>Lophotrochozoa</taxon>
        <taxon>Platyhelminthes</taxon>
        <taxon>Rhabditophora</taxon>
        <taxon>Macrostomorpha</taxon>
        <taxon>Macrostomida</taxon>
        <taxon>Macrostomidae</taxon>
        <taxon>Macrostomum</taxon>
    </lineage>
</organism>
<dbReference type="InterPro" id="IPR019775">
    <property type="entry name" value="WD40_repeat_CS"/>
</dbReference>
<dbReference type="PROSITE" id="PS50082">
    <property type="entry name" value="WD_REPEATS_2"/>
    <property type="match status" value="1"/>
</dbReference>
<feature type="repeat" description="WD" evidence="3">
    <location>
        <begin position="168"/>
        <end position="189"/>
    </location>
</feature>
<dbReference type="SMART" id="SM00320">
    <property type="entry name" value="WD40"/>
    <property type="match status" value="1"/>
</dbReference>
<reference evidence="6" key="1">
    <citation type="submission" date="2016-11" db="UniProtKB">
        <authorList>
            <consortium name="WormBaseParasite"/>
        </authorList>
    </citation>
    <scope>IDENTIFICATION</scope>
</reference>
<dbReference type="Pfam" id="PF00400">
    <property type="entry name" value="WD40"/>
    <property type="match status" value="1"/>
</dbReference>
<evidence type="ECO:0000256" key="1">
    <source>
        <dbReference type="ARBA" id="ARBA00022574"/>
    </source>
</evidence>
<evidence type="ECO:0000313" key="6">
    <source>
        <dbReference type="WBParaSite" id="maker-unitig_38231-snap-gene-0.2-mRNA-1"/>
    </source>
</evidence>
<dbReference type="Gene3D" id="2.130.10.10">
    <property type="entry name" value="YVTN repeat-like/Quinoprotein amine dehydrogenase"/>
    <property type="match status" value="1"/>
</dbReference>
<dbReference type="WBParaSite" id="maker-unitig_38231-snap-gene-0.2-mRNA-1">
    <property type="protein sequence ID" value="maker-unitig_38231-snap-gene-0.2-mRNA-1"/>
    <property type="gene ID" value="maker-unitig_38231-snap-gene-0.2"/>
</dbReference>
<feature type="region of interest" description="Disordered" evidence="4">
    <location>
        <begin position="267"/>
        <end position="304"/>
    </location>
</feature>
<dbReference type="PROSITE" id="PS00678">
    <property type="entry name" value="WD_REPEATS_1"/>
    <property type="match status" value="1"/>
</dbReference>
<name>A0A1I8FK15_9PLAT</name>
<dbReference type="PROSITE" id="PS50294">
    <property type="entry name" value="WD_REPEATS_REGION"/>
    <property type="match status" value="1"/>
</dbReference>
<protein>
    <submittedName>
        <fullName evidence="6">WD_REPEATS_REGION domain-containing protein</fullName>
    </submittedName>
</protein>
<dbReference type="SUPFAM" id="SSF50998">
    <property type="entry name" value="Quinoprotein alcohol dehydrogenase-like"/>
    <property type="match status" value="1"/>
</dbReference>
<evidence type="ECO:0000313" key="5">
    <source>
        <dbReference type="Proteomes" id="UP000095280"/>
    </source>
</evidence>
<sequence length="304" mass="33611">PPPVARLASGARVQTRRRALLHCGHWGSDNLVKIWQLICFEQQLCHVCNICCFWPQRRVSPPELAGRQQGSLKLLFSLKGHSRAVMAVSVLPKWEAAHFLFRGSHCEDLEAVVSESPFVVRLEGRKVQNFEEKHYWHGLLRPVCFPGNRVLAARCGGSRALRLTSCCFSSDGRRLASGSNDRLVRVWDLAIEELPDSADTGQQLAALPGPAATIQKLPTSRYPPGPSTRWPACWRVSDLRELLPCLRRDAWMAALLAELYLTGPAAAAPEPAGCRSRCRPQETPESRGLSCAAPPIGLRSRPST</sequence>
<evidence type="ECO:0000256" key="4">
    <source>
        <dbReference type="SAM" id="MobiDB-lite"/>
    </source>
</evidence>
<proteinExistence type="predicted"/>
<dbReference type="AlphaFoldDB" id="A0A1I8FK15"/>
<dbReference type="InterPro" id="IPR015943">
    <property type="entry name" value="WD40/YVTN_repeat-like_dom_sf"/>
</dbReference>
<accession>A0A1I8FK15</accession>
<dbReference type="InterPro" id="IPR001680">
    <property type="entry name" value="WD40_rpt"/>
</dbReference>
<dbReference type="InterPro" id="IPR011047">
    <property type="entry name" value="Quinoprotein_ADH-like_sf"/>
</dbReference>
<keyword evidence="5" id="KW-1185">Reference proteome</keyword>
<evidence type="ECO:0000256" key="3">
    <source>
        <dbReference type="PROSITE-ProRule" id="PRU00221"/>
    </source>
</evidence>
<evidence type="ECO:0000256" key="2">
    <source>
        <dbReference type="ARBA" id="ARBA00022737"/>
    </source>
</evidence>
<keyword evidence="2" id="KW-0677">Repeat</keyword>
<keyword evidence="1 3" id="KW-0853">WD repeat</keyword>
<dbReference type="Proteomes" id="UP000095280">
    <property type="component" value="Unplaced"/>
</dbReference>